<organism evidence="1">
    <name type="scientific">marine metagenome</name>
    <dbReference type="NCBI Taxonomy" id="408172"/>
    <lineage>
        <taxon>unclassified sequences</taxon>
        <taxon>metagenomes</taxon>
        <taxon>ecological metagenomes</taxon>
    </lineage>
</organism>
<name>A0A382GZT2_9ZZZZ</name>
<gene>
    <name evidence="1" type="ORF">METZ01_LOCUS233246</name>
</gene>
<protein>
    <recommendedName>
        <fullName evidence="2">Radical SAM core domain-containing protein</fullName>
    </recommendedName>
</protein>
<sequence length="68" mass="8014">MKKENVFIDSNVARKNKLRHVVETKQISANEPPLFSWIEFNLVGLCNRRCDFCPWSDPEWRSSHVPNV</sequence>
<dbReference type="EMBL" id="UINC01058298">
    <property type="protein sequence ID" value="SVB80392.1"/>
    <property type="molecule type" value="Genomic_DNA"/>
</dbReference>
<reference evidence="1" key="1">
    <citation type="submission" date="2018-05" db="EMBL/GenBank/DDBJ databases">
        <authorList>
            <person name="Lanie J.A."/>
            <person name="Ng W.-L."/>
            <person name="Kazmierczak K.M."/>
            <person name="Andrzejewski T.M."/>
            <person name="Davidsen T.M."/>
            <person name="Wayne K.J."/>
            <person name="Tettelin H."/>
            <person name="Glass J.I."/>
            <person name="Rusch D."/>
            <person name="Podicherti R."/>
            <person name="Tsui H.-C.T."/>
            <person name="Winkler M.E."/>
        </authorList>
    </citation>
    <scope>NUCLEOTIDE SEQUENCE</scope>
</reference>
<feature type="non-terminal residue" evidence="1">
    <location>
        <position position="68"/>
    </location>
</feature>
<proteinExistence type="predicted"/>
<dbReference type="AlphaFoldDB" id="A0A382GZT2"/>
<evidence type="ECO:0000313" key="1">
    <source>
        <dbReference type="EMBL" id="SVB80392.1"/>
    </source>
</evidence>
<evidence type="ECO:0008006" key="2">
    <source>
        <dbReference type="Google" id="ProtNLM"/>
    </source>
</evidence>
<accession>A0A382GZT2</accession>